<gene>
    <name evidence="2" type="ORF">vBVspPpVa5_0026</name>
</gene>
<keyword evidence="3" id="KW-1185">Reference proteome</keyword>
<feature type="compositionally biased region" description="Polar residues" evidence="1">
    <location>
        <begin position="65"/>
        <end position="77"/>
    </location>
</feature>
<name>A0A1J0GV56_9CAUD</name>
<sequence length="121" mass="12883">MLEIIKSLKIKVTQADVEQALIELIAKQDPTIIVDSIEFSAKRSGKDSIAVAVEAHFGENREETGSSAACGTGSPSEETTENVAGLQSEASDEVIPEVTDEEDEAPFETEAEPTAKQSLFG</sequence>
<dbReference type="Proteomes" id="UP000225978">
    <property type="component" value="Segment"/>
</dbReference>
<protein>
    <submittedName>
        <fullName evidence="2">Uncharacterized protein</fullName>
    </submittedName>
</protein>
<dbReference type="EMBL" id="KX889068">
    <property type="protein sequence ID" value="APC46066.1"/>
    <property type="molecule type" value="Genomic_DNA"/>
</dbReference>
<evidence type="ECO:0000256" key="1">
    <source>
        <dbReference type="SAM" id="MobiDB-lite"/>
    </source>
</evidence>
<feature type="region of interest" description="Disordered" evidence="1">
    <location>
        <begin position="58"/>
        <end position="121"/>
    </location>
</feature>
<reference evidence="2 3" key="1">
    <citation type="journal article" date="2017" name="Viruses">
        <title>Stumbling across the Same Phage: Comparative Genomics of Widespread Temperate Phages Infecting the Fish Pathogen Vibrio anguillarum.</title>
        <authorList>
            <person name="Kalatzis P.G."/>
            <person name="Rorbo N.I."/>
            <person name="Castillo D."/>
            <person name="Mauritzen J.J."/>
            <person name="Jorgensen J."/>
            <person name="Kokkari C."/>
            <person name="Zhang F."/>
            <person name="Katharios P."/>
            <person name="Middelboe M."/>
        </authorList>
    </citation>
    <scope>NUCLEOTIDE SEQUENCE [LARGE SCALE GENOMIC DNA]</scope>
</reference>
<proteinExistence type="predicted"/>
<organism evidence="2 3">
    <name type="scientific">Vibrio phage vB_VspP_pVa5</name>
    <dbReference type="NCBI Taxonomy" id="1913109"/>
    <lineage>
        <taxon>Viruses</taxon>
        <taxon>Duplodnaviria</taxon>
        <taxon>Heunggongvirae</taxon>
        <taxon>Uroviricota</taxon>
        <taxon>Caudoviricetes</taxon>
        <taxon>Schitoviridae</taxon>
        <taxon>Pontosvirinae</taxon>
        <taxon>Galateavirus</taxon>
        <taxon>Galateavirus PVA5</taxon>
    </lineage>
</organism>
<evidence type="ECO:0000313" key="2">
    <source>
        <dbReference type="EMBL" id="APC46066.1"/>
    </source>
</evidence>
<evidence type="ECO:0000313" key="3">
    <source>
        <dbReference type="Proteomes" id="UP000225978"/>
    </source>
</evidence>
<accession>A0A1J0GV56</accession>
<feature type="compositionally biased region" description="Acidic residues" evidence="1">
    <location>
        <begin position="90"/>
        <end position="111"/>
    </location>
</feature>